<evidence type="ECO:0000313" key="1">
    <source>
        <dbReference type="EMBL" id="MDV5824449.1"/>
    </source>
</evidence>
<dbReference type="InterPro" id="IPR011990">
    <property type="entry name" value="TPR-like_helical_dom_sf"/>
</dbReference>
<sequence length="191" mass="21331">MNMLTDSHDAVTADWAAALLDFWFNQVGESGWWSHDPALDQRCLGDYQALWREKQALPAESFLDRADDALAAVLLFDQLPRNMFRGTAQAFDTDPLARDIARGAIAQGYDIQIGGAGRLFFYMPFQHSEALEDQDMAVTLIEGTGDADAIDFARQHHAMIQRFGRFPHRNAALGRETLPEEAEAVAEGSDW</sequence>
<gene>
    <name evidence="1" type="ORF">O0R41_12655</name>
</gene>
<comment type="caution">
    <text evidence="1">The sequence shown here is derived from an EMBL/GenBank/DDBJ whole genome shotgun (WGS) entry which is preliminary data.</text>
</comment>
<dbReference type="Gene3D" id="1.20.58.320">
    <property type="entry name" value="TPR-like"/>
    <property type="match status" value="1"/>
</dbReference>
<dbReference type="EMBL" id="JAPTHD010000004">
    <property type="protein sequence ID" value="MDV5824449.1"/>
    <property type="molecule type" value="Genomic_DNA"/>
</dbReference>
<dbReference type="Proteomes" id="UP001185984">
    <property type="component" value="Unassembled WGS sequence"/>
</dbReference>
<dbReference type="SUPFAM" id="SSF48452">
    <property type="entry name" value="TPR-like"/>
    <property type="match status" value="1"/>
</dbReference>
<dbReference type="RefSeq" id="WP_317517179.1">
    <property type="nucleotide sequence ID" value="NZ_JAPTHD010000004.1"/>
</dbReference>
<dbReference type="InterPro" id="IPR010323">
    <property type="entry name" value="DUF924"/>
</dbReference>
<organism evidence="1 2">
    <name type="scientific">Sphingobium naphthae</name>
    <dbReference type="NCBI Taxonomy" id="1886786"/>
    <lineage>
        <taxon>Bacteria</taxon>
        <taxon>Pseudomonadati</taxon>
        <taxon>Pseudomonadota</taxon>
        <taxon>Alphaproteobacteria</taxon>
        <taxon>Sphingomonadales</taxon>
        <taxon>Sphingomonadaceae</taxon>
        <taxon>Sphingobium</taxon>
    </lineage>
</organism>
<protein>
    <submittedName>
        <fullName evidence="1">DUF924 domain-containing protein</fullName>
    </submittedName>
</protein>
<keyword evidence="2" id="KW-1185">Reference proteome</keyword>
<accession>A0ABU3ZY90</accession>
<evidence type="ECO:0000313" key="2">
    <source>
        <dbReference type="Proteomes" id="UP001185984"/>
    </source>
</evidence>
<reference evidence="2" key="1">
    <citation type="journal article" date="2022" name="J Environ Chem Eng">
        <title>Biodegradation of petroleum oil using a constructed nonpathogenic and heavy metal-tolerant bacterial consortium isolated from marine sponges.</title>
        <authorList>
            <person name="Dechsakulwatana C."/>
            <person name="Rungsihiranrut A."/>
            <person name="Muangchinda C."/>
            <person name="Ningthoujam R."/>
            <person name="Klankeo P."/>
            <person name="Pinyakong O."/>
        </authorList>
    </citation>
    <scope>NUCLEOTIDE SEQUENCE [LARGE SCALE GENOMIC DNA]</scope>
    <source>
        <strain evidence="2">MO2-4</strain>
    </source>
</reference>
<dbReference type="Pfam" id="PF06041">
    <property type="entry name" value="DUF924"/>
    <property type="match status" value="1"/>
</dbReference>
<dbReference type="Gene3D" id="1.25.40.10">
    <property type="entry name" value="Tetratricopeptide repeat domain"/>
    <property type="match status" value="1"/>
</dbReference>
<name>A0ABU3ZY90_9SPHN</name>
<proteinExistence type="predicted"/>